<dbReference type="PANTHER" id="PTHR35204:SF1">
    <property type="entry name" value="ENTEROTOXIN"/>
    <property type="match status" value="1"/>
</dbReference>
<feature type="region of interest" description="Disordered" evidence="1">
    <location>
        <begin position="258"/>
        <end position="277"/>
    </location>
</feature>
<evidence type="ECO:0000313" key="4">
    <source>
        <dbReference type="Proteomes" id="UP001302745"/>
    </source>
</evidence>
<proteinExistence type="predicted"/>
<dbReference type="AlphaFoldDB" id="A0AAN6VR05"/>
<organism evidence="3 4">
    <name type="scientific">Chaetomidium leptoderma</name>
    <dbReference type="NCBI Taxonomy" id="669021"/>
    <lineage>
        <taxon>Eukaryota</taxon>
        <taxon>Fungi</taxon>
        <taxon>Dikarya</taxon>
        <taxon>Ascomycota</taxon>
        <taxon>Pezizomycotina</taxon>
        <taxon>Sordariomycetes</taxon>
        <taxon>Sordariomycetidae</taxon>
        <taxon>Sordariales</taxon>
        <taxon>Chaetomiaceae</taxon>
        <taxon>Chaetomidium</taxon>
    </lineage>
</organism>
<dbReference type="PANTHER" id="PTHR35204">
    <property type="entry name" value="YALI0A21131P"/>
    <property type="match status" value="1"/>
</dbReference>
<feature type="compositionally biased region" description="Basic and acidic residues" evidence="1">
    <location>
        <begin position="262"/>
        <end position="272"/>
    </location>
</feature>
<name>A0AAN6VR05_9PEZI</name>
<evidence type="ECO:0000256" key="2">
    <source>
        <dbReference type="SAM" id="Phobius"/>
    </source>
</evidence>
<reference evidence="3" key="2">
    <citation type="submission" date="2023-05" db="EMBL/GenBank/DDBJ databases">
        <authorList>
            <consortium name="Lawrence Berkeley National Laboratory"/>
            <person name="Steindorff A."/>
            <person name="Hensen N."/>
            <person name="Bonometti L."/>
            <person name="Westerberg I."/>
            <person name="Brannstrom I.O."/>
            <person name="Guillou S."/>
            <person name="Cros-Aarteil S."/>
            <person name="Calhoun S."/>
            <person name="Haridas S."/>
            <person name="Kuo A."/>
            <person name="Mondo S."/>
            <person name="Pangilinan J."/>
            <person name="Riley R."/>
            <person name="Labutti K."/>
            <person name="Andreopoulos B."/>
            <person name="Lipzen A."/>
            <person name="Chen C."/>
            <person name="Yanf M."/>
            <person name="Daum C."/>
            <person name="Ng V."/>
            <person name="Clum A."/>
            <person name="Ohm R."/>
            <person name="Martin F."/>
            <person name="Silar P."/>
            <person name="Natvig D."/>
            <person name="Lalanne C."/>
            <person name="Gautier V."/>
            <person name="Ament-Velasquez S.L."/>
            <person name="Kruys A."/>
            <person name="Hutchinson M.I."/>
            <person name="Powell A.J."/>
            <person name="Barry K."/>
            <person name="Miller A.N."/>
            <person name="Grigoriev I.V."/>
            <person name="Debuchy R."/>
            <person name="Gladieux P."/>
            <person name="Thoren M.H."/>
            <person name="Johannesson H."/>
        </authorList>
    </citation>
    <scope>NUCLEOTIDE SEQUENCE</scope>
    <source>
        <strain evidence="3">CBS 538.74</strain>
    </source>
</reference>
<feature type="compositionally biased region" description="Basic and acidic residues" evidence="1">
    <location>
        <begin position="598"/>
        <end position="611"/>
    </location>
</feature>
<accession>A0AAN6VR05</accession>
<keyword evidence="2" id="KW-0812">Transmembrane</keyword>
<comment type="caution">
    <text evidence="3">The sequence shown here is derived from an EMBL/GenBank/DDBJ whole genome shotgun (WGS) entry which is preliminary data.</text>
</comment>
<feature type="transmembrane region" description="Helical" evidence="2">
    <location>
        <begin position="22"/>
        <end position="52"/>
    </location>
</feature>
<evidence type="ECO:0000313" key="3">
    <source>
        <dbReference type="EMBL" id="KAK4156178.1"/>
    </source>
</evidence>
<reference evidence="3" key="1">
    <citation type="journal article" date="2023" name="Mol. Phylogenet. Evol.">
        <title>Genome-scale phylogeny and comparative genomics of the fungal order Sordariales.</title>
        <authorList>
            <person name="Hensen N."/>
            <person name="Bonometti L."/>
            <person name="Westerberg I."/>
            <person name="Brannstrom I.O."/>
            <person name="Guillou S."/>
            <person name="Cros-Aarteil S."/>
            <person name="Calhoun S."/>
            <person name="Haridas S."/>
            <person name="Kuo A."/>
            <person name="Mondo S."/>
            <person name="Pangilinan J."/>
            <person name="Riley R."/>
            <person name="LaButti K."/>
            <person name="Andreopoulos B."/>
            <person name="Lipzen A."/>
            <person name="Chen C."/>
            <person name="Yan M."/>
            <person name="Daum C."/>
            <person name="Ng V."/>
            <person name="Clum A."/>
            <person name="Steindorff A."/>
            <person name="Ohm R.A."/>
            <person name="Martin F."/>
            <person name="Silar P."/>
            <person name="Natvig D.O."/>
            <person name="Lalanne C."/>
            <person name="Gautier V."/>
            <person name="Ament-Velasquez S.L."/>
            <person name="Kruys A."/>
            <person name="Hutchinson M.I."/>
            <person name="Powell A.J."/>
            <person name="Barry K."/>
            <person name="Miller A.N."/>
            <person name="Grigoriev I.V."/>
            <person name="Debuchy R."/>
            <person name="Gladieux P."/>
            <person name="Hiltunen Thoren M."/>
            <person name="Johannesson H."/>
        </authorList>
    </citation>
    <scope>NUCLEOTIDE SEQUENCE</scope>
    <source>
        <strain evidence="3">CBS 538.74</strain>
    </source>
</reference>
<feature type="region of interest" description="Disordered" evidence="1">
    <location>
        <begin position="598"/>
        <end position="620"/>
    </location>
</feature>
<dbReference type="EMBL" id="MU856873">
    <property type="protein sequence ID" value="KAK4156178.1"/>
    <property type="molecule type" value="Genomic_DNA"/>
</dbReference>
<keyword evidence="2" id="KW-0472">Membrane</keyword>
<dbReference type="Proteomes" id="UP001302745">
    <property type="component" value="Unassembled WGS sequence"/>
</dbReference>
<sequence length="620" mass="68823">MSPPTLTREGTRNHIQLLVLEVVIQLLVLGVVIQLLVLGVVIQLLVLGVFIFETASLLWAPHGSSWSLPPLRIEVEPSHAATDFSAVAPFIFDSVHGLLKQWPNSYAPNGHSIVAGTVPANTALYHASAQSSRLSKTAFFAFDAEMSVGIYGGAGQSSLHVYGTTRPLNVIYFDGQSATLTPAGTLDSQMVVLQGNVPLYPSYNLVYDDHQRALDFCRLAADLGIDGMVRMNAGFEVLVCDFDASQVRELFITNNSVPNPEAENKSLPHDPNRQPPRGYGNVFAEQGSFEWLRSATWHYGGYGGNGGLAEPRIKLDLCRMVSFYDPALPSLAGAHHGGVVGNQTYENGWGLRRGHRLLEIDEDDVELVRTWLKDMASPSSGARCSGVDWHAIFTAIQDQHGTRAREIAAVFEWDRGTEEEQNAIITRVHELSHAVLSVYVEYSSKTPKEVAIARCSSVYTMLVDPSTLGRPERLLYGAVETVLKKLCSWEWDLFEWSEGHTSNYLGKKSKYGITARETLLDEINEYRRRTTEVLTWMGWDTWTQCERQCGPTELCAIPTWPVVYAPGLPQGGIYAGSNPRLTDEETREFWRPKCVNRTDFDRGGGRGREPNHQLPDVPPY</sequence>
<evidence type="ECO:0000256" key="1">
    <source>
        <dbReference type="SAM" id="MobiDB-lite"/>
    </source>
</evidence>
<protein>
    <submittedName>
        <fullName evidence="3">Uncharacterized protein</fullName>
    </submittedName>
</protein>
<gene>
    <name evidence="3" type="ORF">C8A00DRAFT_12870</name>
</gene>
<dbReference type="InterPro" id="IPR038921">
    <property type="entry name" value="YOR389W-like"/>
</dbReference>
<keyword evidence="2" id="KW-1133">Transmembrane helix</keyword>
<keyword evidence="4" id="KW-1185">Reference proteome</keyword>